<dbReference type="PANTHER" id="PTHR43877:SF1">
    <property type="entry name" value="ACETYLTRANSFERASE"/>
    <property type="match status" value="1"/>
</dbReference>
<reference evidence="4 5" key="1">
    <citation type="submission" date="2021-03" db="EMBL/GenBank/DDBJ databases">
        <title>Paenibacillus artemisicola MWE-103 whole genome sequence.</title>
        <authorList>
            <person name="Ham Y.J."/>
        </authorList>
    </citation>
    <scope>NUCLEOTIDE SEQUENCE [LARGE SCALE GENOMIC DNA]</scope>
    <source>
        <strain evidence="4 5">MWE-103</strain>
    </source>
</reference>
<keyword evidence="2 4" id="KW-0012">Acyltransferase</keyword>
<dbReference type="Gene3D" id="3.40.630.30">
    <property type="match status" value="1"/>
</dbReference>
<dbReference type="EC" id="2.3.1.-" evidence="4"/>
<dbReference type="InterPro" id="IPR000182">
    <property type="entry name" value="GNAT_dom"/>
</dbReference>
<evidence type="ECO:0000313" key="4">
    <source>
        <dbReference type="EMBL" id="MBO7748295.1"/>
    </source>
</evidence>
<dbReference type="InterPro" id="IPR016181">
    <property type="entry name" value="Acyl_CoA_acyltransferase"/>
</dbReference>
<evidence type="ECO:0000256" key="1">
    <source>
        <dbReference type="ARBA" id="ARBA00022679"/>
    </source>
</evidence>
<accession>A0ABS3WJ09</accession>
<organism evidence="4 5">
    <name type="scientific">Paenibacillus artemisiicola</name>
    <dbReference type="NCBI Taxonomy" id="1172618"/>
    <lineage>
        <taxon>Bacteria</taxon>
        <taxon>Bacillati</taxon>
        <taxon>Bacillota</taxon>
        <taxon>Bacilli</taxon>
        <taxon>Bacillales</taxon>
        <taxon>Paenibacillaceae</taxon>
        <taxon>Paenibacillus</taxon>
    </lineage>
</organism>
<evidence type="ECO:0000256" key="2">
    <source>
        <dbReference type="ARBA" id="ARBA00023315"/>
    </source>
</evidence>
<dbReference type="CDD" id="cd04301">
    <property type="entry name" value="NAT_SF"/>
    <property type="match status" value="1"/>
</dbReference>
<keyword evidence="5" id="KW-1185">Reference proteome</keyword>
<evidence type="ECO:0000259" key="3">
    <source>
        <dbReference type="PROSITE" id="PS51186"/>
    </source>
</evidence>
<dbReference type="Pfam" id="PF00583">
    <property type="entry name" value="Acetyltransf_1"/>
    <property type="match status" value="1"/>
</dbReference>
<dbReference type="PANTHER" id="PTHR43877">
    <property type="entry name" value="AMINOALKYLPHOSPHONATE N-ACETYLTRANSFERASE-RELATED-RELATED"/>
    <property type="match status" value="1"/>
</dbReference>
<dbReference type="PROSITE" id="PS51186">
    <property type="entry name" value="GNAT"/>
    <property type="match status" value="1"/>
</dbReference>
<protein>
    <submittedName>
        <fullName evidence="4">GNAT family N-acetyltransferase</fullName>
        <ecNumber evidence="4">2.3.1.-</ecNumber>
    </submittedName>
</protein>
<dbReference type="EMBL" id="JAGGDJ010000052">
    <property type="protein sequence ID" value="MBO7748295.1"/>
    <property type="molecule type" value="Genomic_DNA"/>
</dbReference>
<dbReference type="InterPro" id="IPR050832">
    <property type="entry name" value="Bact_Acetyltransf"/>
</dbReference>
<proteinExistence type="predicted"/>
<dbReference type="Proteomes" id="UP000670947">
    <property type="component" value="Unassembled WGS sequence"/>
</dbReference>
<name>A0ABS3WJ09_9BACL</name>
<comment type="caution">
    <text evidence="4">The sequence shown here is derived from an EMBL/GenBank/DDBJ whole genome shotgun (WGS) entry which is preliminary data.</text>
</comment>
<gene>
    <name evidence="4" type="ORF">I8J29_29335</name>
</gene>
<keyword evidence="1 4" id="KW-0808">Transferase</keyword>
<feature type="domain" description="N-acetyltransferase" evidence="3">
    <location>
        <begin position="1"/>
        <end position="132"/>
    </location>
</feature>
<dbReference type="SUPFAM" id="SSF55729">
    <property type="entry name" value="Acyl-CoA N-acyltransferases (Nat)"/>
    <property type="match status" value="1"/>
</dbReference>
<evidence type="ECO:0000313" key="5">
    <source>
        <dbReference type="Proteomes" id="UP000670947"/>
    </source>
</evidence>
<dbReference type="GO" id="GO:0016746">
    <property type="term" value="F:acyltransferase activity"/>
    <property type="evidence" value="ECO:0007669"/>
    <property type="project" value="UniProtKB-KW"/>
</dbReference>
<sequence length="132" mass="14055">MTMDDYDASFALWAATPGMVLSASDERGQLAAFLARNPGFSFVCAEGGRLAGTVLCGHDGRRGFLYHAAVTSDMRGRGIGGTLARLALAKLRAAGIGKCHLFVLADNEPGQGFWARTGWEKREGILLYSADT</sequence>